<evidence type="ECO:0000256" key="1">
    <source>
        <dbReference type="ARBA" id="ARBA00022729"/>
    </source>
</evidence>
<keyword evidence="5" id="KW-1185">Reference proteome</keyword>
<gene>
    <name evidence="4" type="ORF">CR164_04605</name>
</gene>
<dbReference type="Gene3D" id="2.40.160.20">
    <property type="match status" value="1"/>
</dbReference>
<comment type="caution">
    <text evidence="4">The sequence shown here is derived from an EMBL/GenBank/DDBJ whole genome shotgun (WGS) entry which is preliminary data.</text>
</comment>
<dbReference type="EMBL" id="PDNZ01000003">
    <property type="protein sequence ID" value="PWW82294.1"/>
    <property type="molecule type" value="Genomic_DNA"/>
</dbReference>
<dbReference type="InterPro" id="IPR011250">
    <property type="entry name" value="OMP/PagP_B-barrel"/>
</dbReference>
<evidence type="ECO:0000256" key="2">
    <source>
        <dbReference type="SAM" id="SignalP"/>
    </source>
</evidence>
<feature type="signal peptide" evidence="2">
    <location>
        <begin position="1"/>
        <end position="23"/>
    </location>
</feature>
<accession>A0A317T6P5</accession>
<dbReference type="InterPro" id="IPR027385">
    <property type="entry name" value="Beta-barrel_OMP"/>
</dbReference>
<dbReference type="OrthoDB" id="597758at2"/>
<feature type="chain" id="PRO_5016359113" description="Outer membrane protein beta-barrel domain-containing protein" evidence="2">
    <location>
        <begin position="24"/>
        <end position="226"/>
    </location>
</feature>
<sequence>MKKALSLLVVAILAMGWSTISIAGNPYASANIGLTWFSDIDGTEIDAADRDDTLTIGCDSGITLTGAIGYDMGSIRAEAELGYQSNDAASLTLYDDGDIDEKWEWSGDISLTTFMFNGYYDIKPMTDSDVELFLTAGIGGVFYDFDNVGDSDDEDYRGSINGSTWAYQLGAGIAIPVGKNMTVDARYRYLNAAEFTTEDDYAGFDDESFNLDLESHSALIGLRYNF</sequence>
<evidence type="ECO:0000259" key="3">
    <source>
        <dbReference type="Pfam" id="PF13505"/>
    </source>
</evidence>
<keyword evidence="1 2" id="KW-0732">Signal</keyword>
<feature type="domain" description="Outer membrane protein beta-barrel" evidence="3">
    <location>
        <begin position="6"/>
        <end position="226"/>
    </location>
</feature>
<organism evidence="4 5">
    <name type="scientific">Prosthecochloris marina</name>
    <dbReference type="NCBI Taxonomy" id="2017681"/>
    <lineage>
        <taxon>Bacteria</taxon>
        <taxon>Pseudomonadati</taxon>
        <taxon>Chlorobiota</taxon>
        <taxon>Chlorobiia</taxon>
        <taxon>Chlorobiales</taxon>
        <taxon>Chlorobiaceae</taxon>
        <taxon>Prosthecochloris</taxon>
    </lineage>
</organism>
<dbReference type="Pfam" id="PF13505">
    <property type="entry name" value="OMP_b-brl"/>
    <property type="match status" value="1"/>
</dbReference>
<name>A0A317T6P5_9CHLB</name>
<protein>
    <recommendedName>
        <fullName evidence="3">Outer membrane protein beta-barrel domain-containing protein</fullName>
    </recommendedName>
</protein>
<dbReference type="Proteomes" id="UP000246278">
    <property type="component" value="Unassembled WGS sequence"/>
</dbReference>
<reference evidence="5" key="1">
    <citation type="submission" date="2017-10" db="EMBL/GenBank/DDBJ databases">
        <authorList>
            <person name="Gaisin V.A."/>
            <person name="Rysina M.S."/>
            <person name="Grouzdev D.S."/>
        </authorList>
    </citation>
    <scope>NUCLEOTIDE SEQUENCE [LARGE SCALE GENOMIC DNA]</scope>
    <source>
        <strain evidence="5">V1</strain>
    </source>
</reference>
<evidence type="ECO:0000313" key="5">
    <source>
        <dbReference type="Proteomes" id="UP000246278"/>
    </source>
</evidence>
<dbReference type="SUPFAM" id="SSF56925">
    <property type="entry name" value="OMPA-like"/>
    <property type="match status" value="1"/>
</dbReference>
<evidence type="ECO:0000313" key="4">
    <source>
        <dbReference type="EMBL" id="PWW82294.1"/>
    </source>
</evidence>
<dbReference type="AlphaFoldDB" id="A0A317T6P5"/>
<proteinExistence type="predicted"/>
<dbReference type="RefSeq" id="WP_110022768.1">
    <property type="nucleotide sequence ID" value="NZ_PDNZ01000003.1"/>
</dbReference>